<evidence type="ECO:0000313" key="15">
    <source>
        <dbReference type="Proteomes" id="UP000234789"/>
    </source>
</evidence>
<comment type="caution">
    <text evidence="14">The sequence shown here is derived from an EMBL/GenBank/DDBJ whole genome shotgun (WGS) entry which is preliminary data.</text>
</comment>
<protein>
    <recommendedName>
        <fullName evidence="3">N-acetylglucosamine-6-phosphate deacetylase</fullName>
        <ecNumber evidence="2">3.5.1.25</ecNumber>
    </recommendedName>
</protein>
<keyword evidence="5 9" id="KW-0378">Hydrolase</keyword>
<keyword evidence="4 12" id="KW-0479">Metal-binding</keyword>
<dbReference type="GO" id="GO:0006046">
    <property type="term" value="P:N-acetylglucosamine catabolic process"/>
    <property type="evidence" value="ECO:0007669"/>
    <property type="project" value="TreeGrafter"/>
</dbReference>
<keyword evidence="6 9" id="KW-0119">Carbohydrate metabolism</keyword>
<name>A0A2N5N9F6_9BACL</name>
<reference evidence="14 15" key="1">
    <citation type="submission" date="2017-05" db="EMBL/GenBank/DDBJ databases">
        <title>Functional genome analysis of Paenibacillus pasadenensis strain R16: insights on endophytic life style and antifungal activity.</title>
        <authorList>
            <person name="Passera A."/>
            <person name="Marcolungo L."/>
            <person name="Casati P."/>
            <person name="Brasca M."/>
            <person name="Quaglino F."/>
            <person name="Delledonne M."/>
        </authorList>
    </citation>
    <scope>NUCLEOTIDE SEQUENCE [LARGE SCALE GENOMIC DNA]</scope>
    <source>
        <strain evidence="14 15">R16</strain>
    </source>
</reference>
<dbReference type="CDD" id="cd00854">
    <property type="entry name" value="NagA"/>
    <property type="match status" value="1"/>
</dbReference>
<gene>
    <name evidence="14" type="ORF">B8V81_1205</name>
</gene>
<feature type="domain" description="Amidohydrolase-related" evidence="13">
    <location>
        <begin position="54"/>
        <end position="384"/>
    </location>
</feature>
<evidence type="ECO:0000259" key="13">
    <source>
        <dbReference type="Pfam" id="PF01979"/>
    </source>
</evidence>
<dbReference type="GO" id="GO:0008448">
    <property type="term" value="F:N-acetylglucosamine-6-phosphate deacetylase activity"/>
    <property type="evidence" value="ECO:0007669"/>
    <property type="project" value="UniProtKB-EC"/>
</dbReference>
<dbReference type="PANTHER" id="PTHR11113">
    <property type="entry name" value="N-ACETYLGLUCOSAMINE-6-PHOSPHATE DEACETYLASE"/>
    <property type="match status" value="1"/>
</dbReference>
<feature type="active site" description="Proton donor/acceptor" evidence="10">
    <location>
        <position position="277"/>
    </location>
</feature>
<feature type="binding site" evidence="12">
    <location>
        <position position="198"/>
    </location>
    <ligand>
        <name>Zn(2+)</name>
        <dbReference type="ChEBI" id="CHEBI:29105"/>
    </ligand>
</feature>
<evidence type="ECO:0000313" key="14">
    <source>
        <dbReference type="EMBL" id="PLT46981.1"/>
    </source>
</evidence>
<evidence type="ECO:0000256" key="6">
    <source>
        <dbReference type="ARBA" id="ARBA00023277"/>
    </source>
</evidence>
<feature type="binding site" evidence="11">
    <location>
        <position position="230"/>
    </location>
    <ligand>
        <name>substrate</name>
    </ligand>
</feature>
<organism evidence="14 15">
    <name type="scientific">Paenibacillus pasadenensis</name>
    <dbReference type="NCBI Taxonomy" id="217090"/>
    <lineage>
        <taxon>Bacteria</taxon>
        <taxon>Bacillati</taxon>
        <taxon>Bacillota</taxon>
        <taxon>Bacilli</taxon>
        <taxon>Bacillales</taxon>
        <taxon>Paenibacillaceae</taxon>
        <taxon>Paenibacillus</taxon>
    </lineage>
</organism>
<feature type="binding site" evidence="12">
    <location>
        <position position="219"/>
    </location>
    <ligand>
        <name>Zn(2+)</name>
        <dbReference type="ChEBI" id="CHEBI:29105"/>
    </ligand>
</feature>
<dbReference type="GO" id="GO:0046872">
    <property type="term" value="F:metal ion binding"/>
    <property type="evidence" value="ECO:0007669"/>
    <property type="project" value="UniProtKB-KW"/>
</dbReference>
<dbReference type="InterPro" id="IPR011059">
    <property type="entry name" value="Metal-dep_hydrolase_composite"/>
</dbReference>
<keyword evidence="15" id="KW-1185">Reference proteome</keyword>
<proteinExistence type="inferred from homology"/>
<dbReference type="PIRSF" id="PIRSF038994">
    <property type="entry name" value="NagA"/>
    <property type="match status" value="1"/>
</dbReference>
<dbReference type="RefSeq" id="WP_101807949.1">
    <property type="nucleotide sequence ID" value="NZ_NFEZ01000003.1"/>
</dbReference>
<evidence type="ECO:0000256" key="5">
    <source>
        <dbReference type="ARBA" id="ARBA00022801"/>
    </source>
</evidence>
<dbReference type="FunFam" id="3.20.20.140:FF:000004">
    <property type="entry name" value="N-acetylglucosamine-6-phosphate deacetylase"/>
    <property type="match status" value="1"/>
</dbReference>
<dbReference type="InterPro" id="IPR032466">
    <property type="entry name" value="Metal_Hydrolase"/>
</dbReference>
<dbReference type="SUPFAM" id="SSF51556">
    <property type="entry name" value="Metallo-dependent hydrolases"/>
    <property type="match status" value="1"/>
</dbReference>
<accession>A0A2N5N9F6</accession>
<evidence type="ECO:0000256" key="10">
    <source>
        <dbReference type="PIRSR" id="PIRSR038994-1"/>
    </source>
</evidence>
<evidence type="ECO:0000256" key="9">
    <source>
        <dbReference type="PIRNR" id="PIRNR038994"/>
    </source>
</evidence>
<dbReference type="SUPFAM" id="SSF51338">
    <property type="entry name" value="Composite domain of metallo-dependent hydrolases"/>
    <property type="match status" value="1"/>
</dbReference>
<evidence type="ECO:0000256" key="11">
    <source>
        <dbReference type="PIRSR" id="PIRSR038994-2"/>
    </source>
</evidence>
<feature type="binding site" evidence="11">
    <location>
        <position position="254"/>
    </location>
    <ligand>
        <name>substrate</name>
    </ligand>
</feature>
<dbReference type="NCBIfam" id="TIGR00221">
    <property type="entry name" value="nagA"/>
    <property type="match status" value="1"/>
</dbReference>
<dbReference type="AlphaFoldDB" id="A0A2N5N9F6"/>
<dbReference type="PANTHER" id="PTHR11113:SF14">
    <property type="entry name" value="N-ACETYLGLUCOSAMINE-6-PHOSPHATE DEACETYLASE"/>
    <property type="match status" value="1"/>
</dbReference>
<evidence type="ECO:0000256" key="3">
    <source>
        <dbReference type="ARBA" id="ARBA00018029"/>
    </source>
</evidence>
<evidence type="ECO:0000256" key="4">
    <source>
        <dbReference type="ARBA" id="ARBA00022723"/>
    </source>
</evidence>
<feature type="binding site" evidence="11">
    <location>
        <begin position="222"/>
        <end position="223"/>
    </location>
    <ligand>
        <name>substrate</name>
    </ligand>
</feature>
<feature type="binding site" evidence="11">
    <location>
        <position position="143"/>
    </location>
    <ligand>
        <name>substrate</name>
    </ligand>
</feature>
<feature type="binding site" evidence="11">
    <location>
        <begin position="311"/>
        <end position="313"/>
    </location>
    <ligand>
        <name>substrate</name>
    </ligand>
</feature>
<dbReference type="Gene3D" id="2.30.40.10">
    <property type="entry name" value="Urease, subunit C, domain 1"/>
    <property type="match status" value="1"/>
</dbReference>
<evidence type="ECO:0000256" key="2">
    <source>
        <dbReference type="ARBA" id="ARBA00011899"/>
    </source>
</evidence>
<comment type="cofactor">
    <cofactor evidence="12">
        <name>a divalent metal cation</name>
        <dbReference type="ChEBI" id="CHEBI:60240"/>
    </cofactor>
    <text evidence="12">Binds 1 divalent metal cation per subunit.</text>
</comment>
<feature type="binding site" evidence="12">
    <location>
        <position position="132"/>
    </location>
    <ligand>
        <name>Zn(2+)</name>
        <dbReference type="ChEBI" id="CHEBI:29105"/>
    </ligand>
</feature>
<sequence length="390" mass="41514">MQPFRISNVTIAVDGAAVHGSVSVKDGRIDSISPDAGAEPAAGETTIDGRGGWLLPGFIDLHVHGGYGADFMDAGHEAYDTISRFHAQHGTTTMLATTMTESPGRIRATLDAVDEYRSAPMPYARLAGVHLEGPFVSPDWMGAQNPAHRVDPRLDWLQEWHDAYPTLIKQMTLAPEREGALQMIAWLSERGIVASAGHTDARFDDMQAAADAGLRGMTHTFNACRGLHHREPGAVGAALTDDRIHAELIADGHHVHDAAMRLLARAKPPGKLTLITDAIAAAGLEDGMYELGGLAVTMKDGVCRLVDGGNLAGSTLTMEAALKRFVQATGWTVPQASVLASANPAQLLGLSEQTGSIAAGKWADLVLLTEELDVVGTWVCGRRVFEAEPR</sequence>
<dbReference type="Proteomes" id="UP000234789">
    <property type="component" value="Unassembled WGS sequence"/>
</dbReference>
<comment type="similarity">
    <text evidence="1 9">Belongs to the metallo-dependent hydrolases superfamily. NagA family.</text>
</comment>
<dbReference type="InterPro" id="IPR003764">
    <property type="entry name" value="GlcNAc_6-P_deAcase"/>
</dbReference>
<dbReference type="InterPro" id="IPR006680">
    <property type="entry name" value="Amidohydro-rel"/>
</dbReference>
<evidence type="ECO:0000256" key="8">
    <source>
        <dbReference type="ARBA" id="ARBA00060590"/>
    </source>
</evidence>
<comment type="catalytic activity">
    <reaction evidence="7">
        <text>N-acetyl-D-glucosamine 6-phosphate + H2O = D-glucosamine 6-phosphate + acetate</text>
        <dbReference type="Rhea" id="RHEA:22936"/>
        <dbReference type="ChEBI" id="CHEBI:15377"/>
        <dbReference type="ChEBI" id="CHEBI:30089"/>
        <dbReference type="ChEBI" id="CHEBI:57513"/>
        <dbReference type="ChEBI" id="CHEBI:58725"/>
        <dbReference type="EC" id="3.5.1.25"/>
    </reaction>
</comment>
<evidence type="ECO:0000256" key="1">
    <source>
        <dbReference type="ARBA" id="ARBA00010716"/>
    </source>
</evidence>
<comment type="pathway">
    <text evidence="8">Amino-sugar metabolism; N-acetylneuraminate degradation; D-fructose 6-phosphate from N-acetylneuraminate: step 4/5.</text>
</comment>
<evidence type="ECO:0000256" key="7">
    <source>
        <dbReference type="ARBA" id="ARBA00047647"/>
    </source>
</evidence>
<dbReference type="EC" id="3.5.1.25" evidence="2"/>
<dbReference type="Pfam" id="PF01979">
    <property type="entry name" value="Amidohydro_1"/>
    <property type="match status" value="1"/>
</dbReference>
<dbReference type="Gene3D" id="3.20.20.140">
    <property type="entry name" value="Metal-dependent hydrolases"/>
    <property type="match status" value="1"/>
</dbReference>
<dbReference type="EMBL" id="NFEZ01000003">
    <property type="protein sequence ID" value="PLT46981.1"/>
    <property type="molecule type" value="Genomic_DNA"/>
</dbReference>
<evidence type="ECO:0000256" key="12">
    <source>
        <dbReference type="PIRSR" id="PIRSR038994-3"/>
    </source>
</evidence>